<dbReference type="Gene3D" id="1.10.12.10">
    <property type="entry name" value="Lyase 2-enoyl-coa Hydratase, Chain A, domain 2"/>
    <property type="match status" value="1"/>
</dbReference>
<organism evidence="6 7">
    <name type="scientific">Cyclotella atomus</name>
    <dbReference type="NCBI Taxonomy" id="382360"/>
    <lineage>
        <taxon>Eukaryota</taxon>
        <taxon>Sar</taxon>
        <taxon>Stramenopiles</taxon>
        <taxon>Ochrophyta</taxon>
        <taxon>Bacillariophyta</taxon>
        <taxon>Coscinodiscophyceae</taxon>
        <taxon>Thalassiosirophycidae</taxon>
        <taxon>Stephanodiscales</taxon>
        <taxon>Stephanodiscaceae</taxon>
        <taxon>Cyclotella</taxon>
    </lineage>
</organism>
<dbReference type="PANTHER" id="PTHR43149:SF1">
    <property type="entry name" value="DELTA(3,5)-DELTA(2,4)-DIENOYL-COA ISOMERASE, MITOCHONDRIAL"/>
    <property type="match status" value="1"/>
</dbReference>
<dbReference type="GO" id="GO:0016853">
    <property type="term" value="F:isomerase activity"/>
    <property type="evidence" value="ECO:0007669"/>
    <property type="project" value="UniProtKB-KW"/>
</dbReference>
<dbReference type="EMBL" id="JALLPJ020001275">
    <property type="protein sequence ID" value="KAL3772010.1"/>
    <property type="molecule type" value="Genomic_DNA"/>
</dbReference>
<dbReference type="SUPFAM" id="SSF52096">
    <property type="entry name" value="ClpP/crotonase"/>
    <property type="match status" value="1"/>
</dbReference>
<dbReference type="InterPro" id="IPR029045">
    <property type="entry name" value="ClpP/crotonase-like_dom_sf"/>
</dbReference>
<keyword evidence="5" id="KW-0413">Isomerase</keyword>
<dbReference type="AlphaFoldDB" id="A0ABD3N7D6"/>
<gene>
    <name evidence="6" type="ORF">ACHAWO_008182</name>
</gene>
<evidence type="ECO:0000256" key="5">
    <source>
        <dbReference type="ARBA" id="ARBA00023235"/>
    </source>
</evidence>
<dbReference type="InterPro" id="IPR045002">
    <property type="entry name" value="Ech1-like"/>
</dbReference>
<evidence type="ECO:0000313" key="7">
    <source>
        <dbReference type="Proteomes" id="UP001530400"/>
    </source>
</evidence>
<evidence type="ECO:0000256" key="1">
    <source>
        <dbReference type="ARBA" id="ARBA00005005"/>
    </source>
</evidence>
<keyword evidence="7" id="KW-1185">Reference proteome</keyword>
<sequence length="289" mass="31198">MHPLDNFEHISITHHESISFVTVVALNRPQKRNAINSKMWKEIGQAFHKLGATGEGCRCIILTGKGKGFCGGIDITDETFFSGIQNDENVDFARKTLAFKSQIVEMQAAFTAVEQCTVPVVAAIHGACVGAGVDLVCCADVRVCSPNSKFGVREVRLGLAADVGSLQRLPKLVGHSSRIRELCLTGEDFTADEAFRIGFVSRVSKSDESLFDTANEVVSRIVRHSPVAVAVTKSSLNYSRDHSVAEGLEHIALQNSAALMTEDLAKSFMASSGSLESADFDPLLQHSCL</sequence>
<dbReference type="Gene3D" id="3.90.226.10">
    <property type="entry name" value="2-enoyl-CoA Hydratase, Chain A, domain 1"/>
    <property type="match status" value="1"/>
</dbReference>
<evidence type="ECO:0000313" key="6">
    <source>
        <dbReference type="EMBL" id="KAL3772010.1"/>
    </source>
</evidence>
<reference evidence="6 7" key="1">
    <citation type="submission" date="2024-10" db="EMBL/GenBank/DDBJ databases">
        <title>Updated reference genomes for cyclostephanoid diatoms.</title>
        <authorList>
            <person name="Roberts W.R."/>
            <person name="Alverson A.J."/>
        </authorList>
    </citation>
    <scope>NUCLEOTIDE SEQUENCE [LARGE SCALE GENOMIC DNA]</scope>
    <source>
        <strain evidence="6 7">AJA010-31</strain>
    </source>
</reference>
<name>A0ABD3N7D6_9STRA</name>
<comment type="caution">
    <text evidence="6">The sequence shown here is derived from an EMBL/GenBank/DDBJ whole genome shotgun (WGS) entry which is preliminary data.</text>
</comment>
<dbReference type="GO" id="GO:0006631">
    <property type="term" value="P:fatty acid metabolic process"/>
    <property type="evidence" value="ECO:0007669"/>
    <property type="project" value="UniProtKB-KW"/>
</dbReference>
<dbReference type="InterPro" id="IPR014748">
    <property type="entry name" value="Enoyl-CoA_hydra_C"/>
</dbReference>
<dbReference type="Pfam" id="PF00378">
    <property type="entry name" value="ECH_1"/>
    <property type="match status" value="1"/>
</dbReference>
<comment type="similarity">
    <text evidence="2">Belongs to the enoyl-CoA hydratase/isomerase family.</text>
</comment>
<protein>
    <submittedName>
        <fullName evidence="6">Uncharacterized protein</fullName>
    </submittedName>
</protein>
<dbReference type="PANTHER" id="PTHR43149">
    <property type="entry name" value="ENOYL-COA HYDRATASE"/>
    <property type="match status" value="1"/>
</dbReference>
<proteinExistence type="inferred from homology"/>
<dbReference type="InterPro" id="IPR001753">
    <property type="entry name" value="Enoyl-CoA_hydra/iso"/>
</dbReference>
<dbReference type="FunFam" id="1.10.12.10:FF:000004">
    <property type="entry name" value="Delta3,5-delta2,4-dienoyl-CoA isomerase"/>
    <property type="match status" value="1"/>
</dbReference>
<evidence type="ECO:0000256" key="3">
    <source>
        <dbReference type="ARBA" id="ARBA00022832"/>
    </source>
</evidence>
<dbReference type="Proteomes" id="UP001530400">
    <property type="component" value="Unassembled WGS sequence"/>
</dbReference>
<accession>A0ABD3N7D6</accession>
<evidence type="ECO:0000256" key="4">
    <source>
        <dbReference type="ARBA" id="ARBA00023098"/>
    </source>
</evidence>
<keyword evidence="4" id="KW-0443">Lipid metabolism</keyword>
<comment type="pathway">
    <text evidence="1">Lipid metabolism; fatty acid beta-oxidation.</text>
</comment>
<evidence type="ECO:0000256" key="2">
    <source>
        <dbReference type="ARBA" id="ARBA00005254"/>
    </source>
</evidence>
<dbReference type="CDD" id="cd06558">
    <property type="entry name" value="crotonase-like"/>
    <property type="match status" value="1"/>
</dbReference>
<keyword evidence="3" id="KW-0276">Fatty acid metabolism</keyword>